<keyword evidence="3" id="KW-1185">Reference proteome</keyword>
<dbReference type="OrthoDB" id="9794645at2"/>
<dbReference type="Gene3D" id="3.40.50.1820">
    <property type="entry name" value="alpha/beta hydrolase"/>
    <property type="match status" value="1"/>
</dbReference>
<accession>A0A3M2KW77</accession>
<evidence type="ECO:0000313" key="3">
    <source>
        <dbReference type="Proteomes" id="UP000279275"/>
    </source>
</evidence>
<evidence type="ECO:0000313" key="2">
    <source>
        <dbReference type="EMBL" id="RMI28710.1"/>
    </source>
</evidence>
<dbReference type="Proteomes" id="UP000279275">
    <property type="component" value="Unassembled WGS sequence"/>
</dbReference>
<proteinExistence type="predicted"/>
<organism evidence="2 3">
    <name type="scientific">Nocardia stercoris</name>
    <dbReference type="NCBI Taxonomy" id="2483361"/>
    <lineage>
        <taxon>Bacteria</taxon>
        <taxon>Bacillati</taxon>
        <taxon>Actinomycetota</taxon>
        <taxon>Actinomycetes</taxon>
        <taxon>Mycobacteriales</taxon>
        <taxon>Nocardiaceae</taxon>
        <taxon>Nocardia</taxon>
    </lineage>
</organism>
<name>A0A3M2KW77_9NOCA</name>
<feature type="chain" id="PRO_5018080133" evidence="1">
    <location>
        <begin position="22"/>
        <end position="374"/>
    </location>
</feature>
<dbReference type="InterPro" id="IPR029058">
    <property type="entry name" value="AB_hydrolase_fold"/>
</dbReference>
<keyword evidence="1" id="KW-0732">Signal</keyword>
<reference evidence="2 3" key="1">
    <citation type="submission" date="2018-10" db="EMBL/GenBank/DDBJ databases">
        <title>Isolation from cow dung.</title>
        <authorList>
            <person name="Ling L."/>
        </authorList>
    </citation>
    <scope>NUCLEOTIDE SEQUENCE [LARGE SCALE GENOMIC DNA]</scope>
    <source>
        <strain evidence="2 3">NEAU-LL90</strain>
    </source>
</reference>
<sequence length="374" mass="39397">MVWSALAAAALTLLGAPLAVAQPSVGTTWLCRPGMVDNPCELPSGTTDLLTGAVTPDRPATDADRPVDCFYVYPTVSNQISLHGDPVAAPEYRSIAEFQAARFSSMCRVFAPVYREVPLAGLGPGLLGAGSLFDTGYADVLAAWNDYLAHDNDGRGVVFIGHSQGTMMLRKLIREQVDPDPALRDRVVGAFLMGGNVTTARDSTTGGDFADLPLCTQPGQDGCVVAYSTEIAPIPSIFGDSELDLLSGAMGLPHGPGYQVACTDPAVLAGDDSPVGLTIPSAPFAPGGINLLLAYTAFPDALPTSPSAWTTSRGQGTGRCVDPDGFHRYHIDLTVPEAINELPLANTHLADINWGLDRLVDIAQRQTRTWLAAH</sequence>
<gene>
    <name evidence="2" type="ORF">EBN03_29155</name>
</gene>
<dbReference type="EMBL" id="RFFH01000019">
    <property type="protein sequence ID" value="RMI28710.1"/>
    <property type="molecule type" value="Genomic_DNA"/>
</dbReference>
<dbReference type="Pfam" id="PF11288">
    <property type="entry name" value="DUF3089"/>
    <property type="match status" value="1"/>
</dbReference>
<dbReference type="InterPro" id="IPR021440">
    <property type="entry name" value="DUF3089"/>
</dbReference>
<dbReference type="AlphaFoldDB" id="A0A3M2KW77"/>
<dbReference type="RefSeq" id="WP_122191361.1">
    <property type="nucleotide sequence ID" value="NZ_RFFH01000019.1"/>
</dbReference>
<comment type="caution">
    <text evidence="2">The sequence shown here is derived from an EMBL/GenBank/DDBJ whole genome shotgun (WGS) entry which is preliminary data.</text>
</comment>
<dbReference type="SUPFAM" id="SSF53474">
    <property type="entry name" value="alpha/beta-Hydrolases"/>
    <property type="match status" value="1"/>
</dbReference>
<protein>
    <submittedName>
        <fullName evidence="2">DUF3089 domain-containing protein</fullName>
    </submittedName>
</protein>
<evidence type="ECO:0000256" key="1">
    <source>
        <dbReference type="SAM" id="SignalP"/>
    </source>
</evidence>
<feature type="signal peptide" evidence="1">
    <location>
        <begin position="1"/>
        <end position="21"/>
    </location>
</feature>